<evidence type="ECO:0000256" key="4">
    <source>
        <dbReference type="RuleBase" id="RU004004"/>
    </source>
</evidence>
<dbReference type="GO" id="GO:0030257">
    <property type="term" value="C:type III protein secretion system complex"/>
    <property type="evidence" value="ECO:0007669"/>
    <property type="project" value="UniProtKB-UniRule"/>
</dbReference>
<dbReference type="InterPro" id="IPR005644">
    <property type="entry name" value="NolW-like"/>
</dbReference>
<dbReference type="Proteomes" id="UP000564604">
    <property type="component" value="Unassembled WGS sequence"/>
</dbReference>
<keyword evidence="3" id="KW-0998">Cell outer membrane</keyword>
<dbReference type="PANTHER" id="PTHR30332">
    <property type="entry name" value="PROBABLE GENERAL SECRETION PATHWAY PROTEIN D"/>
    <property type="match status" value="1"/>
</dbReference>
<comment type="subunit">
    <text evidence="3">The core secretion machinery of the T3SS is composed of approximately 20 different proteins, including cytoplasmic components, a base, an export apparatus and a needle. This subunit is part of the base, which anchors the injectisome in the bacterial cell envelope. Forms a stable homooligomeric complex.</text>
</comment>
<feature type="chain" id="PRO_5040551871" description="Type 3 secretion system secretin" evidence="3">
    <location>
        <begin position="27"/>
        <end position="674"/>
    </location>
</feature>
<evidence type="ECO:0000259" key="5">
    <source>
        <dbReference type="Pfam" id="PF00263"/>
    </source>
</evidence>
<reference evidence="8 9" key="1">
    <citation type="journal article" date="2020" name="Front. Microbiol.">
        <title>Genetic Organization of the aprX-lipA2 Operon Affects the Proteolytic Potential of Pseudomonas Species in Milk.</title>
        <authorList>
            <person name="Maier C."/>
            <person name="Huptas C."/>
            <person name="von Neubeck M."/>
            <person name="Scherer S."/>
            <person name="Wenning M."/>
            <person name="Lucking G."/>
        </authorList>
    </citation>
    <scope>NUCLEOTIDE SEQUENCE [LARGE SCALE GENOMIC DNA]</scope>
    <source>
        <strain evidence="8 9">WS 5094</strain>
    </source>
</reference>
<proteinExistence type="inferred from homology"/>
<evidence type="ECO:0000259" key="6">
    <source>
        <dbReference type="Pfam" id="PF03958"/>
    </source>
</evidence>
<dbReference type="Pfam" id="PF23536">
    <property type="entry name" value="TraK_C"/>
    <property type="match status" value="1"/>
</dbReference>
<evidence type="ECO:0000256" key="3">
    <source>
        <dbReference type="HAMAP-Rule" id="MF_02219"/>
    </source>
</evidence>
<evidence type="ECO:0000259" key="7">
    <source>
        <dbReference type="Pfam" id="PF23536"/>
    </source>
</evidence>
<feature type="domain" description="TraK C-terminal" evidence="7">
    <location>
        <begin position="541"/>
        <end position="652"/>
    </location>
</feature>
<protein>
    <recommendedName>
        <fullName evidence="3">Type 3 secretion system secretin</fullName>
        <shortName evidence="3">T3SS secretin</shortName>
    </recommendedName>
</protein>
<dbReference type="Pfam" id="PF03958">
    <property type="entry name" value="Secretin_N"/>
    <property type="match status" value="1"/>
</dbReference>
<dbReference type="Gene3D" id="3.55.50.30">
    <property type="match status" value="1"/>
</dbReference>
<comment type="subcellular location">
    <subcellularLocation>
        <location evidence="1 3 4">Cell outer membrane</location>
    </subcellularLocation>
</comment>
<keyword evidence="3" id="KW-0472">Membrane</keyword>
<feature type="domain" description="Type II/III secretion system secretin-like" evidence="5">
    <location>
        <begin position="354"/>
        <end position="513"/>
    </location>
</feature>
<evidence type="ECO:0000256" key="1">
    <source>
        <dbReference type="ARBA" id="ARBA00004442"/>
    </source>
</evidence>
<keyword evidence="3" id="KW-0811">Translocation</keyword>
<feature type="signal peptide" evidence="3">
    <location>
        <begin position="1"/>
        <end position="26"/>
    </location>
</feature>
<name>A0A9Q5B4V1_PSEFR</name>
<dbReference type="Pfam" id="PF00263">
    <property type="entry name" value="Secretin"/>
    <property type="match status" value="1"/>
</dbReference>
<dbReference type="GO" id="GO:0015627">
    <property type="term" value="C:type II protein secretion system complex"/>
    <property type="evidence" value="ECO:0007669"/>
    <property type="project" value="TreeGrafter"/>
</dbReference>
<keyword evidence="2 3" id="KW-0732">Signal</keyword>
<dbReference type="PRINTS" id="PR01337">
    <property type="entry name" value="TYPE3OMGPROT"/>
</dbReference>
<dbReference type="EMBL" id="JAAQYX010000035">
    <property type="protein sequence ID" value="NNB51657.1"/>
    <property type="molecule type" value="Genomic_DNA"/>
</dbReference>
<dbReference type="AlphaFoldDB" id="A0A9Q5B4V1"/>
<dbReference type="GO" id="GO:0009279">
    <property type="term" value="C:cell outer membrane"/>
    <property type="evidence" value="ECO:0007669"/>
    <property type="project" value="UniProtKB-SubCell"/>
</dbReference>
<organism evidence="8 9">
    <name type="scientific">Pseudomonas fragi</name>
    <dbReference type="NCBI Taxonomy" id="296"/>
    <lineage>
        <taxon>Bacteria</taxon>
        <taxon>Pseudomonadati</taxon>
        <taxon>Pseudomonadota</taxon>
        <taxon>Gammaproteobacteria</taxon>
        <taxon>Pseudomonadales</taxon>
        <taxon>Pseudomonadaceae</taxon>
        <taxon>Pseudomonas</taxon>
    </lineage>
</organism>
<dbReference type="InterPro" id="IPR003522">
    <property type="entry name" value="T3SS_OM_pore_YscC"/>
</dbReference>
<evidence type="ECO:0000313" key="8">
    <source>
        <dbReference type="EMBL" id="NNB51657.1"/>
    </source>
</evidence>
<dbReference type="InterPro" id="IPR038591">
    <property type="entry name" value="NolW-like_sf"/>
</dbReference>
<dbReference type="PANTHER" id="PTHR30332:SF5">
    <property type="entry name" value="SPI-1 TYPE 3 SECRETION SYSTEM SECRETIN"/>
    <property type="match status" value="1"/>
</dbReference>
<gene>
    <name evidence="3 8" type="primary">sctC</name>
    <name evidence="8" type="ORF">HBN89_20670</name>
</gene>
<dbReference type="Gene3D" id="3.30.1370.120">
    <property type="match status" value="2"/>
</dbReference>
<keyword evidence="3 4" id="KW-0813">Transport</keyword>
<dbReference type="GO" id="GO:0030254">
    <property type="term" value="P:protein secretion by the type III secretion system"/>
    <property type="evidence" value="ECO:0007669"/>
    <property type="project" value="UniProtKB-UniRule"/>
</dbReference>
<comment type="function">
    <text evidence="3">Component of the type III secretion system (T3SS), also called injectisome, which is used to inject bacterial effector proteins into eukaryotic host cells. Forms a ring-shaped multimeric structure with an apparent central pore in the outer membrane.</text>
</comment>
<keyword evidence="3" id="KW-0653">Protein transport</keyword>
<accession>A0A9Q5B4V1</accession>
<dbReference type="RefSeq" id="WP_095040414.1">
    <property type="nucleotide sequence ID" value="NZ_JAAEBQ010000005.1"/>
</dbReference>
<dbReference type="InterPro" id="IPR050810">
    <property type="entry name" value="Bact_Secretion_Sys_Channel"/>
</dbReference>
<sequence precursor="true">MMNWNLRTCRQALLPWAFLLAAEALAAVPEEWKNTPYAHEANNRALRVFLQDFAHTVGLQLQIDGPLQGVVNGKLRADTLIKLLDRLALEHRFQWFVHNHTLYISTLDQQTSARLEVADDTIADLKQALSQIGLLDERFGWGELPDIGVVLVSGPKRYIEQIRQFSRKRAQPANKQAVLNFPLQFANAADRQIDYRGEKLNIPGIASLLRGLVDAKPSAPFNVLSPRTSPIPGIAANMPYPSMPPLLAQAPELKSSGQNAIRVEADVRNNSVLIYDASERRSLYQALIAELDVPRKLVEINAVIVDINRTQLNQLGINWGLQNGRFGAVTGVSGSASTTVSTIQIDRFAAQIKALEARGLATVVSNPSIMTLENQPAVIDFNRTHYIQAIGEGVATIQPVTTGTSFQVIPRVIEANGARQIHLIIDIEDGTFANQPGPQSTPDVRKGNVSTQAVIQEQQSLVIGGFHVSEAVDSLDRVPLLGQIPWLGKWLFSSSHNTQNRRERLFILTPRLIGDQTQPARYLPQADQAQLEAALSPLARRAARQPVIPRDEIAQVFSQLVRGHVPAHFSAMPMPAPARNLCKTPRSTRVDGDRHQWYESADYNVAVLVMHNRSQHRVRIDERDCSSASTLAVSVWPSPWLAPGERAEVFIATRAPDIDARTTEPRPSLLGASP</sequence>
<comment type="caution">
    <text evidence="8">The sequence shown here is derived from an EMBL/GenBank/DDBJ whole genome shotgun (WGS) entry which is preliminary data.</text>
</comment>
<feature type="domain" description="NolW-like" evidence="6">
    <location>
        <begin position="181"/>
        <end position="296"/>
    </location>
</feature>
<evidence type="ECO:0000313" key="9">
    <source>
        <dbReference type="Proteomes" id="UP000564604"/>
    </source>
</evidence>
<evidence type="ECO:0000256" key="2">
    <source>
        <dbReference type="ARBA" id="ARBA00022729"/>
    </source>
</evidence>
<dbReference type="InterPro" id="IPR055397">
    <property type="entry name" value="TraK_C"/>
</dbReference>
<comment type="similarity">
    <text evidence="3">Belongs to the bacterial secretin family. T3SS SctC subfamily.</text>
</comment>
<dbReference type="NCBIfam" id="TIGR02516">
    <property type="entry name" value="type_III_yscC"/>
    <property type="match status" value="1"/>
</dbReference>
<dbReference type="HAMAP" id="MF_02219">
    <property type="entry name" value="Type_III_secretin"/>
    <property type="match status" value="1"/>
</dbReference>
<dbReference type="InterPro" id="IPR004846">
    <property type="entry name" value="T2SS/T3SS_dom"/>
</dbReference>